<organism evidence="11 12">
    <name type="scientific">Candidatus Lachnoclostridium stercoravium</name>
    <dbReference type="NCBI Taxonomy" id="2838633"/>
    <lineage>
        <taxon>Bacteria</taxon>
        <taxon>Bacillati</taxon>
        <taxon>Bacillota</taxon>
        <taxon>Clostridia</taxon>
        <taxon>Lachnospirales</taxon>
        <taxon>Lachnospiraceae</taxon>
    </lineage>
</organism>
<dbReference type="NCBIfam" id="NF002759">
    <property type="entry name" value="PRK02813.1"/>
    <property type="match status" value="1"/>
</dbReference>
<accession>A0A9D2HIJ9</accession>
<evidence type="ECO:0000313" key="11">
    <source>
        <dbReference type="EMBL" id="HJA71517.1"/>
    </source>
</evidence>
<dbReference type="Pfam" id="PF02127">
    <property type="entry name" value="Peptidase_M18"/>
    <property type="match status" value="1"/>
</dbReference>
<keyword evidence="8 9" id="KW-0482">Metalloprotease</keyword>
<reference evidence="11" key="1">
    <citation type="journal article" date="2021" name="PeerJ">
        <title>Extensive microbial diversity within the chicken gut microbiome revealed by metagenomics and culture.</title>
        <authorList>
            <person name="Gilroy R."/>
            <person name="Ravi A."/>
            <person name="Getino M."/>
            <person name="Pursley I."/>
            <person name="Horton D.L."/>
            <person name="Alikhan N.F."/>
            <person name="Baker D."/>
            <person name="Gharbi K."/>
            <person name="Hall N."/>
            <person name="Watson M."/>
            <person name="Adriaenssens E.M."/>
            <person name="Foster-Nyarko E."/>
            <person name="Jarju S."/>
            <person name="Secka A."/>
            <person name="Antonio M."/>
            <person name="Oren A."/>
            <person name="Chaudhuri R.R."/>
            <person name="La Ragione R."/>
            <person name="Hildebrand F."/>
            <person name="Pallen M.J."/>
        </authorList>
    </citation>
    <scope>NUCLEOTIDE SEQUENCE</scope>
    <source>
        <strain evidence="11">CHK178-16964</strain>
    </source>
</reference>
<evidence type="ECO:0000256" key="6">
    <source>
        <dbReference type="ARBA" id="ARBA00022801"/>
    </source>
</evidence>
<evidence type="ECO:0000256" key="7">
    <source>
        <dbReference type="ARBA" id="ARBA00022833"/>
    </source>
</evidence>
<dbReference type="AlphaFoldDB" id="A0A9D2HIJ9"/>
<keyword evidence="3 9" id="KW-0031">Aminopeptidase</keyword>
<evidence type="ECO:0000256" key="1">
    <source>
        <dbReference type="ARBA" id="ARBA00001947"/>
    </source>
</evidence>
<keyword evidence="6 9" id="KW-0378">Hydrolase</keyword>
<protein>
    <recommendedName>
        <fullName evidence="10">M18 family aminopeptidase</fullName>
        <ecNumber evidence="10">3.4.11.-</ecNumber>
    </recommendedName>
</protein>
<dbReference type="GO" id="GO:0006508">
    <property type="term" value="P:proteolysis"/>
    <property type="evidence" value="ECO:0007669"/>
    <property type="project" value="UniProtKB-KW"/>
</dbReference>
<evidence type="ECO:0000256" key="9">
    <source>
        <dbReference type="RuleBase" id="RU004386"/>
    </source>
</evidence>
<comment type="similarity">
    <text evidence="2 9">Belongs to the peptidase M18 family.</text>
</comment>
<dbReference type="SUPFAM" id="SSF53187">
    <property type="entry name" value="Zn-dependent exopeptidases"/>
    <property type="match status" value="1"/>
</dbReference>
<evidence type="ECO:0000256" key="4">
    <source>
        <dbReference type="ARBA" id="ARBA00022670"/>
    </source>
</evidence>
<dbReference type="PANTHER" id="PTHR28570:SF3">
    <property type="entry name" value="ASPARTYL AMINOPEPTIDASE"/>
    <property type="match status" value="1"/>
</dbReference>
<keyword evidence="5 9" id="KW-0479">Metal-binding</keyword>
<proteinExistence type="inferred from homology"/>
<dbReference type="Gene3D" id="2.30.250.10">
    <property type="entry name" value="Aminopeptidase i, Domain 2"/>
    <property type="match status" value="1"/>
</dbReference>
<dbReference type="InterPro" id="IPR001948">
    <property type="entry name" value="Peptidase_M18"/>
</dbReference>
<keyword evidence="7 9" id="KW-0862">Zinc</keyword>
<comment type="cofactor">
    <cofactor evidence="1 10">
        <name>Zn(2+)</name>
        <dbReference type="ChEBI" id="CHEBI:29105"/>
    </cofactor>
</comment>
<dbReference type="EC" id="3.4.11.-" evidence="10"/>
<gene>
    <name evidence="11" type="ORF">IAA07_08085</name>
</gene>
<evidence type="ECO:0000313" key="12">
    <source>
        <dbReference type="Proteomes" id="UP000823900"/>
    </source>
</evidence>
<dbReference type="GO" id="GO:0005737">
    <property type="term" value="C:cytoplasm"/>
    <property type="evidence" value="ECO:0007669"/>
    <property type="project" value="UniProtKB-ARBA"/>
</dbReference>
<evidence type="ECO:0000256" key="2">
    <source>
        <dbReference type="ARBA" id="ARBA00008290"/>
    </source>
</evidence>
<comment type="caution">
    <text evidence="11">The sequence shown here is derived from an EMBL/GenBank/DDBJ whole genome shotgun (WGS) entry which is preliminary data.</text>
</comment>
<dbReference type="Proteomes" id="UP000823900">
    <property type="component" value="Unassembled WGS sequence"/>
</dbReference>
<dbReference type="GO" id="GO:0008237">
    <property type="term" value="F:metallopeptidase activity"/>
    <property type="evidence" value="ECO:0007669"/>
    <property type="project" value="UniProtKB-KW"/>
</dbReference>
<dbReference type="PANTHER" id="PTHR28570">
    <property type="entry name" value="ASPARTYL AMINOPEPTIDASE"/>
    <property type="match status" value="1"/>
</dbReference>
<name>A0A9D2HIJ9_9FIRM</name>
<evidence type="ECO:0000256" key="10">
    <source>
        <dbReference type="RuleBase" id="RU004387"/>
    </source>
</evidence>
<dbReference type="GO" id="GO:0004177">
    <property type="term" value="F:aminopeptidase activity"/>
    <property type="evidence" value="ECO:0007669"/>
    <property type="project" value="UniProtKB-KW"/>
</dbReference>
<keyword evidence="4 9" id="KW-0645">Protease</keyword>
<dbReference type="PRINTS" id="PR00932">
    <property type="entry name" value="AMINO1PTASE"/>
</dbReference>
<dbReference type="InterPro" id="IPR023358">
    <property type="entry name" value="Peptidase_M18_dom2"/>
</dbReference>
<dbReference type="SUPFAM" id="SSF101821">
    <property type="entry name" value="Aminopeptidase/glucanase lid domain"/>
    <property type="match status" value="1"/>
</dbReference>
<dbReference type="GO" id="GO:0008270">
    <property type="term" value="F:zinc ion binding"/>
    <property type="evidence" value="ECO:0007669"/>
    <property type="project" value="InterPro"/>
</dbReference>
<evidence type="ECO:0000256" key="8">
    <source>
        <dbReference type="ARBA" id="ARBA00023049"/>
    </source>
</evidence>
<evidence type="ECO:0000256" key="5">
    <source>
        <dbReference type="ARBA" id="ARBA00022723"/>
    </source>
</evidence>
<evidence type="ECO:0000256" key="3">
    <source>
        <dbReference type="ARBA" id="ARBA00022438"/>
    </source>
</evidence>
<sequence length="433" mass="47188">MNDTSFTNIQRLEKLIQASVSPYHCIQNAESQLSNAGFLPLGLSEKWGDKIKAGGSYYVKAFDSTLFAFSIGEDFSDASSIRIASAHTDWPCLKLKPSPEIFSEGYCKLNAEIYGGAILSSWLDRPLSIAGKVCLKSEDPFQPKTIFTDFQRPLLTIPSLPIHLNKKVNEGIALNPQTDMLPILSMVTDGLEKDGCFLKLLAAQIGEEPDDILDYELFIYNCEEGALLGIDREFYSSPRLDNLTSVQAALDGIITGRRRNGLNMIALFDNEEIGSFTKQGAGTALAERVLEKIYSSFGYENSLNDALFNGFLLSMDVAHAVHPNHSEKYDPKNKVAPGDGVAIKMAARQSYATDSRSVSVIEGLCRKEHIPYKKFSNRSDIPGGSTLGAIASGLLNMPAADIGVPVLAMHSAREVMGTADQAALSSLCRAFFC</sequence>
<dbReference type="Gene3D" id="3.40.630.10">
    <property type="entry name" value="Zn peptidases"/>
    <property type="match status" value="1"/>
</dbReference>
<reference evidence="11" key="2">
    <citation type="submission" date="2021-04" db="EMBL/GenBank/DDBJ databases">
        <authorList>
            <person name="Gilroy R."/>
        </authorList>
    </citation>
    <scope>NUCLEOTIDE SEQUENCE</scope>
    <source>
        <strain evidence="11">CHK178-16964</strain>
    </source>
</reference>
<dbReference type="EMBL" id="DWZA01000071">
    <property type="protein sequence ID" value="HJA71517.1"/>
    <property type="molecule type" value="Genomic_DNA"/>
</dbReference>